<keyword evidence="3" id="KW-1185">Reference proteome</keyword>
<proteinExistence type="predicted"/>
<reference evidence="3" key="1">
    <citation type="journal article" date="2019" name="Int. J. Syst. Evol. Microbiol.">
        <title>The Global Catalogue of Microorganisms (GCM) 10K type strain sequencing project: providing services to taxonomists for standard genome sequencing and annotation.</title>
        <authorList>
            <consortium name="The Broad Institute Genomics Platform"/>
            <consortium name="The Broad Institute Genome Sequencing Center for Infectious Disease"/>
            <person name="Wu L."/>
            <person name="Ma J."/>
        </authorList>
    </citation>
    <scope>NUCLEOTIDE SEQUENCE [LARGE SCALE GENOMIC DNA]</scope>
    <source>
        <strain evidence="3">CCUG 50347</strain>
    </source>
</reference>
<name>A0ABV9RQP6_9PSEU</name>
<evidence type="ECO:0000256" key="1">
    <source>
        <dbReference type="SAM" id="MobiDB-lite"/>
    </source>
</evidence>
<feature type="region of interest" description="Disordered" evidence="1">
    <location>
        <begin position="43"/>
        <end position="63"/>
    </location>
</feature>
<protein>
    <submittedName>
        <fullName evidence="2">Uncharacterized protein</fullName>
    </submittedName>
</protein>
<organism evidence="2 3">
    <name type="scientific">Actinomycetospora chibensis</name>
    <dbReference type="NCBI Taxonomy" id="663606"/>
    <lineage>
        <taxon>Bacteria</taxon>
        <taxon>Bacillati</taxon>
        <taxon>Actinomycetota</taxon>
        <taxon>Actinomycetes</taxon>
        <taxon>Pseudonocardiales</taxon>
        <taxon>Pseudonocardiaceae</taxon>
        <taxon>Actinomycetospora</taxon>
    </lineage>
</organism>
<gene>
    <name evidence="2" type="ORF">ACFPEL_29380</name>
</gene>
<accession>A0ABV9RQP6</accession>
<sequence length="63" mass="6205">MSGLVVAGGVDVRLAEEFAAGHLVHRETVSASGGAGLLVRTGGTGATVHNVDGPDPIERPAAT</sequence>
<evidence type="ECO:0000313" key="2">
    <source>
        <dbReference type="EMBL" id="MFC4836546.1"/>
    </source>
</evidence>
<dbReference type="RefSeq" id="WP_274192550.1">
    <property type="nucleotide sequence ID" value="NZ_BAABHN010000067.1"/>
</dbReference>
<comment type="caution">
    <text evidence="2">The sequence shown here is derived from an EMBL/GenBank/DDBJ whole genome shotgun (WGS) entry which is preliminary data.</text>
</comment>
<evidence type="ECO:0000313" key="3">
    <source>
        <dbReference type="Proteomes" id="UP001595909"/>
    </source>
</evidence>
<dbReference type="Proteomes" id="UP001595909">
    <property type="component" value="Unassembled WGS sequence"/>
</dbReference>
<dbReference type="EMBL" id="JBHSIM010000067">
    <property type="protein sequence ID" value="MFC4836546.1"/>
    <property type="molecule type" value="Genomic_DNA"/>
</dbReference>